<dbReference type="EMBL" id="GBXM01073470">
    <property type="protein sequence ID" value="JAH35107.1"/>
    <property type="molecule type" value="Transcribed_RNA"/>
</dbReference>
<dbReference type="AlphaFoldDB" id="A0A0E9S1M4"/>
<evidence type="ECO:0000313" key="1">
    <source>
        <dbReference type="EMBL" id="JAH35107.1"/>
    </source>
</evidence>
<organism evidence="1">
    <name type="scientific">Anguilla anguilla</name>
    <name type="common">European freshwater eel</name>
    <name type="synonym">Muraena anguilla</name>
    <dbReference type="NCBI Taxonomy" id="7936"/>
    <lineage>
        <taxon>Eukaryota</taxon>
        <taxon>Metazoa</taxon>
        <taxon>Chordata</taxon>
        <taxon>Craniata</taxon>
        <taxon>Vertebrata</taxon>
        <taxon>Euteleostomi</taxon>
        <taxon>Actinopterygii</taxon>
        <taxon>Neopterygii</taxon>
        <taxon>Teleostei</taxon>
        <taxon>Anguilliformes</taxon>
        <taxon>Anguillidae</taxon>
        <taxon>Anguilla</taxon>
    </lineage>
</organism>
<name>A0A0E9S1M4_ANGAN</name>
<accession>A0A0E9S1M4</accession>
<protein>
    <submittedName>
        <fullName evidence="1">Uncharacterized protein</fullName>
    </submittedName>
</protein>
<reference evidence="1" key="1">
    <citation type="submission" date="2014-11" db="EMBL/GenBank/DDBJ databases">
        <authorList>
            <person name="Amaro Gonzalez C."/>
        </authorList>
    </citation>
    <scope>NUCLEOTIDE SEQUENCE</scope>
</reference>
<reference evidence="1" key="2">
    <citation type="journal article" date="2015" name="Fish Shellfish Immunol.">
        <title>Early steps in the European eel (Anguilla anguilla)-Vibrio vulnificus interaction in the gills: Role of the RtxA13 toxin.</title>
        <authorList>
            <person name="Callol A."/>
            <person name="Pajuelo D."/>
            <person name="Ebbesson L."/>
            <person name="Teles M."/>
            <person name="MacKenzie S."/>
            <person name="Amaro C."/>
        </authorList>
    </citation>
    <scope>NUCLEOTIDE SEQUENCE</scope>
</reference>
<proteinExistence type="predicted"/>
<sequence>MVKGEEGREGEREREIVISLIIHSFISLTAPLRIGRWETALLNTVECF</sequence>